<feature type="DNA-binding region" description="HMG box" evidence="8">
    <location>
        <begin position="496"/>
        <end position="562"/>
    </location>
</feature>
<feature type="DNA-binding region" description="HMG box" evidence="8">
    <location>
        <begin position="258"/>
        <end position="322"/>
    </location>
</feature>
<dbReference type="Gene3D" id="1.10.30.10">
    <property type="entry name" value="High mobility group box domain"/>
    <property type="match status" value="5"/>
</dbReference>
<keyword evidence="9" id="KW-0175">Coiled coil</keyword>
<evidence type="ECO:0000256" key="7">
    <source>
        <dbReference type="ARBA" id="ARBA00023242"/>
    </source>
</evidence>
<protein>
    <submittedName>
        <fullName evidence="12">Nucleolar transcription factor 1-B-like</fullName>
    </submittedName>
</protein>
<dbReference type="SUPFAM" id="SSF47095">
    <property type="entry name" value="HMG-box"/>
    <property type="match status" value="4"/>
</dbReference>
<feature type="domain" description="HMG box" evidence="11">
    <location>
        <begin position="496"/>
        <end position="562"/>
    </location>
</feature>
<dbReference type="InterPro" id="IPR029215">
    <property type="entry name" value="HMG_box_5"/>
</dbReference>
<dbReference type="CDD" id="cd22003">
    <property type="entry name" value="HMG-box_UBF1_rpt6-like"/>
    <property type="match status" value="1"/>
</dbReference>
<reference evidence="12" key="1">
    <citation type="submission" date="2023-09" db="UniProtKB">
        <authorList>
            <consortium name="Ensembl"/>
        </authorList>
    </citation>
    <scope>IDENTIFICATION</scope>
</reference>
<dbReference type="PANTHER" id="PTHR46318">
    <property type="entry name" value="UPSTREAM BINDING TRANSCRIPTION FACTOR"/>
    <property type="match status" value="1"/>
</dbReference>
<dbReference type="CDD" id="cd21998">
    <property type="entry name" value="HMG-box_UBF1_rpt1-like"/>
    <property type="match status" value="1"/>
</dbReference>
<dbReference type="Pfam" id="PF00505">
    <property type="entry name" value="HMG_box"/>
    <property type="match status" value="2"/>
</dbReference>
<keyword evidence="7 8" id="KW-0539">Nucleus</keyword>
<dbReference type="SMART" id="SM00398">
    <property type="entry name" value="HMG"/>
    <property type="match status" value="4"/>
</dbReference>
<keyword evidence="4 8" id="KW-0238">DNA-binding</keyword>
<dbReference type="GeneTree" id="ENSGT00940000165754"/>
<feature type="region of interest" description="Disordered" evidence="10">
    <location>
        <begin position="385"/>
        <end position="421"/>
    </location>
</feature>
<feature type="region of interest" description="Disordered" evidence="10">
    <location>
        <begin position="631"/>
        <end position="673"/>
    </location>
</feature>
<feature type="DNA-binding region" description="HMG box" evidence="8">
    <location>
        <begin position="111"/>
        <end position="179"/>
    </location>
</feature>
<comment type="subcellular location">
    <subcellularLocation>
        <location evidence="1">Nucleus</location>
    </subcellularLocation>
</comment>
<dbReference type="Pfam" id="PF09011">
    <property type="entry name" value="HMG_box_2"/>
    <property type="match status" value="1"/>
</dbReference>
<dbReference type="PROSITE" id="PS50118">
    <property type="entry name" value="HMG_BOX_2"/>
    <property type="match status" value="4"/>
</dbReference>
<keyword evidence="2" id="KW-0677">Repeat</keyword>
<evidence type="ECO:0000256" key="2">
    <source>
        <dbReference type="ARBA" id="ARBA00022737"/>
    </source>
</evidence>
<evidence type="ECO:0000256" key="5">
    <source>
        <dbReference type="ARBA" id="ARBA00023159"/>
    </source>
</evidence>
<evidence type="ECO:0000256" key="4">
    <source>
        <dbReference type="ARBA" id="ARBA00023125"/>
    </source>
</evidence>
<evidence type="ECO:0000256" key="8">
    <source>
        <dbReference type="PROSITE-ProRule" id="PRU00267"/>
    </source>
</evidence>
<dbReference type="CDD" id="cd22002">
    <property type="entry name" value="HMG-box_UBF1_rpt5"/>
    <property type="match status" value="1"/>
</dbReference>
<organism evidence="12">
    <name type="scientific">Stegastes partitus</name>
    <name type="common">bicolor damselfish</name>
    <dbReference type="NCBI Taxonomy" id="144197"/>
    <lineage>
        <taxon>Eukaryota</taxon>
        <taxon>Metazoa</taxon>
        <taxon>Chordata</taxon>
        <taxon>Craniata</taxon>
        <taxon>Vertebrata</taxon>
        <taxon>Euteleostomi</taxon>
        <taxon>Actinopterygii</taxon>
        <taxon>Neopterygii</taxon>
        <taxon>Teleostei</taxon>
        <taxon>Neoteleostei</taxon>
        <taxon>Acanthomorphata</taxon>
        <taxon>Ovalentaria</taxon>
        <taxon>Pomacentridae</taxon>
        <taxon>Stegastes</taxon>
    </lineage>
</organism>
<keyword evidence="6" id="KW-0804">Transcription</keyword>
<feature type="domain" description="HMG box" evidence="11">
    <location>
        <begin position="111"/>
        <end position="179"/>
    </location>
</feature>
<dbReference type="CDD" id="cd22000">
    <property type="entry name" value="HMG-box_UBF1_rpt3"/>
    <property type="match status" value="1"/>
</dbReference>
<dbReference type="GO" id="GO:0005634">
    <property type="term" value="C:nucleus"/>
    <property type="evidence" value="ECO:0007669"/>
    <property type="project" value="UniProtKB-SubCell"/>
</dbReference>
<dbReference type="GO" id="GO:0003677">
    <property type="term" value="F:DNA binding"/>
    <property type="evidence" value="ECO:0007669"/>
    <property type="project" value="UniProtKB-UniRule"/>
</dbReference>
<evidence type="ECO:0000313" key="12">
    <source>
        <dbReference type="Ensembl" id="ENSSPAP00000027315.1"/>
    </source>
</evidence>
<name>A0A3B5B2B8_9TELE</name>
<dbReference type="PANTHER" id="PTHR46318:SF5">
    <property type="entry name" value="NUCLEOLAR TRANSCRIPTION FACTOR 1 ISOFORM X1"/>
    <property type="match status" value="1"/>
</dbReference>
<evidence type="ECO:0000256" key="3">
    <source>
        <dbReference type="ARBA" id="ARBA00023015"/>
    </source>
</evidence>
<dbReference type="AlphaFoldDB" id="A0A3B5B2B8"/>
<feature type="coiled-coil region" evidence="9">
    <location>
        <begin position="161"/>
        <end position="188"/>
    </location>
</feature>
<evidence type="ECO:0000256" key="6">
    <source>
        <dbReference type="ARBA" id="ARBA00023163"/>
    </source>
</evidence>
<evidence type="ECO:0000259" key="11">
    <source>
        <dbReference type="PROSITE" id="PS50118"/>
    </source>
</evidence>
<evidence type="ECO:0000256" key="9">
    <source>
        <dbReference type="SAM" id="Coils"/>
    </source>
</evidence>
<feature type="domain" description="HMG box" evidence="11">
    <location>
        <begin position="258"/>
        <end position="322"/>
    </location>
</feature>
<keyword evidence="5" id="KW-0010">Activator</keyword>
<dbReference type="STRING" id="144197.ENSSPAP00000027315"/>
<feature type="region of interest" description="Disordered" evidence="10">
    <location>
        <begin position="1"/>
        <end position="20"/>
    </location>
</feature>
<sequence>TNPDAECSTEPQEPAPTLNDWSKEDCLTLLERIRSLLPDADAMKYKTTESHFDWEKVCFGSFTGDMCRQKWQKVSCEVRKYRTMTELIVDAIEFVKNPYKGKKLKTHPDFPKKPLTPYFRFFMEKRAKYAKIHPEMSNLDLTKILSKKYKELPDKKKQKYITEFQREKEEFEKNMARFKEEHPELIEERKKSDLPEKPKTPQQLWYNHEKKTYMKLHPEDSMRAYHEAHPDVNSDDHVRSVLTKAERQLKDKFDGRPTKPPPNGYSLYCAELMVNMKDVPSTERMVLCSKQWKMMTQKEKDMFQKRCEQKKKQYDVDLQRFLEVSLTVMLLVLFGLEGNSRQPNCLWAWPPAHTEPSLRLLRSGQPPPPVSVFSCHSALTNTLSSQERCREAEPEPWVPAGLPKERRDGKKTAKLPETPKTAEEMWQHSVIGDYLAKYRVSAQAAMEAAWKSMEKKEKIPWIKKAAEDQKRYERELLEMRTPAAGQRKPKFDGEPKKPPVSGYQMFSQELLTNGELNHFSLKERMVEIGKRWQKLSQSQKDKYKKLVEEQQVEYKAELEAWVKVSCCCRHGNHSRVRLKCGSEPTAASQLHIIKPAAVGSSMNKIFKLNCICLLRTMRMKMKTKTMKIRRLRRNPVTRTQTSSAPSPSLERTGCAGHASSRANYTGGPMRGEK</sequence>
<feature type="domain" description="HMG box" evidence="11">
    <location>
        <begin position="416"/>
        <end position="480"/>
    </location>
</feature>
<dbReference type="Ensembl" id="ENSSPAT00000027759.1">
    <property type="protein sequence ID" value="ENSSPAP00000027315.1"/>
    <property type="gene ID" value="ENSSPAG00000020532.1"/>
</dbReference>
<feature type="compositionally biased region" description="Polar residues" evidence="10">
    <location>
        <begin position="636"/>
        <end position="646"/>
    </location>
</feature>
<evidence type="ECO:0000256" key="10">
    <source>
        <dbReference type="SAM" id="MobiDB-lite"/>
    </source>
</evidence>
<evidence type="ECO:0000256" key="1">
    <source>
        <dbReference type="ARBA" id="ARBA00004123"/>
    </source>
</evidence>
<dbReference type="InterPro" id="IPR009071">
    <property type="entry name" value="HMG_box_dom"/>
</dbReference>
<feature type="DNA-binding region" description="HMG box" evidence="8">
    <location>
        <begin position="416"/>
        <end position="480"/>
    </location>
</feature>
<dbReference type="InterPro" id="IPR051762">
    <property type="entry name" value="UBF1"/>
</dbReference>
<dbReference type="Pfam" id="PF14887">
    <property type="entry name" value="HMG_box_5"/>
    <property type="match status" value="1"/>
</dbReference>
<accession>A0A3B5B2B8</accession>
<proteinExistence type="predicted"/>
<dbReference type="InterPro" id="IPR036910">
    <property type="entry name" value="HMG_box_dom_sf"/>
</dbReference>
<keyword evidence="3" id="KW-0805">Transcription regulation</keyword>